<gene>
    <name evidence="6" type="primary">tipA</name>
    <name evidence="6" type="ORF">GCM10017790_06320</name>
</gene>
<evidence type="ECO:0000256" key="2">
    <source>
        <dbReference type="ARBA" id="ARBA00023125"/>
    </source>
</evidence>
<dbReference type="InterPro" id="IPR000551">
    <property type="entry name" value="MerR-type_HTH_dom"/>
</dbReference>
<feature type="domain" description="HTH merR-type" evidence="5">
    <location>
        <begin position="47"/>
        <end position="116"/>
    </location>
</feature>
<dbReference type="PRINTS" id="PR00040">
    <property type="entry name" value="HTHMERR"/>
</dbReference>
<evidence type="ECO:0000259" key="5">
    <source>
        <dbReference type="PROSITE" id="PS50937"/>
    </source>
</evidence>
<dbReference type="Pfam" id="PF07739">
    <property type="entry name" value="TipAS"/>
    <property type="match status" value="1"/>
</dbReference>
<comment type="caution">
    <text evidence="6">The sequence shown here is derived from an EMBL/GenBank/DDBJ whole genome shotgun (WGS) entry which is preliminary data.</text>
</comment>
<name>A0ABQ3L6M6_9PSEU</name>
<dbReference type="PROSITE" id="PS00552">
    <property type="entry name" value="HTH_MERR_1"/>
    <property type="match status" value="1"/>
</dbReference>
<dbReference type="EMBL" id="BNAY01000001">
    <property type="protein sequence ID" value="GHH04001.1"/>
    <property type="molecule type" value="Genomic_DNA"/>
</dbReference>
<dbReference type="Pfam" id="PF13411">
    <property type="entry name" value="MerR_1"/>
    <property type="match status" value="1"/>
</dbReference>
<dbReference type="PANTHER" id="PTHR30204:SF90">
    <property type="entry name" value="HTH-TYPE TRANSCRIPTIONAL ACTIVATOR MTA"/>
    <property type="match status" value="1"/>
</dbReference>
<dbReference type="InterPro" id="IPR036244">
    <property type="entry name" value="TipA-like_antibiotic-bd"/>
</dbReference>
<dbReference type="SUPFAM" id="SSF46955">
    <property type="entry name" value="Putative DNA-binding domain"/>
    <property type="match status" value="1"/>
</dbReference>
<dbReference type="SUPFAM" id="SSF89082">
    <property type="entry name" value="Antibiotic binding domain of TipA-like multidrug resistance regulators"/>
    <property type="match status" value="1"/>
</dbReference>
<sequence length="299" mass="33110">MPTTSVWTRAGSGGPGGSVVDVMVPALPIPRFYARCVTESTYAGPMGYPVGKVAELSGVTVRTLHHYDEIGLVSPSGRTAAGYRSYSDDDLDRLQRVLFYRELGFGLDAIAKVVDDPEVDALEHLRRQRALLVERIGELTRMAESVDRVIAAKQVGSALTPEERFEVFGEFREPEGYAEEAVRRWGETSQWRAAAVPRSKEEWIEAEKARQDWVRRLLDVVDSGAPADSAAAMDLAEEHRRMLVEFMGECGHATHRELAGLYATEPVQLGFLVREPDQRPGLGEYIRDAVHANADRAGK</sequence>
<protein>
    <submittedName>
        <fullName evidence="6">HTH-type transcriptional activator TipA</fullName>
    </submittedName>
</protein>
<dbReference type="InterPro" id="IPR012925">
    <property type="entry name" value="TipAS_dom"/>
</dbReference>
<dbReference type="PROSITE" id="PS50937">
    <property type="entry name" value="HTH_MERR_2"/>
    <property type="match status" value="1"/>
</dbReference>
<dbReference type="Gene3D" id="1.10.490.50">
    <property type="entry name" value="Antibiotic binding domain of TipA-like multidrug resistance regulators"/>
    <property type="match status" value="1"/>
</dbReference>
<dbReference type="PANTHER" id="PTHR30204">
    <property type="entry name" value="REDOX-CYCLING DRUG-SENSING TRANSCRIPTIONAL ACTIVATOR SOXR"/>
    <property type="match status" value="1"/>
</dbReference>
<dbReference type="InterPro" id="IPR009061">
    <property type="entry name" value="DNA-bd_dom_put_sf"/>
</dbReference>
<keyword evidence="2" id="KW-0238">DNA-binding</keyword>
<keyword evidence="1" id="KW-0805">Transcription regulation</keyword>
<keyword evidence="4" id="KW-0804">Transcription</keyword>
<proteinExistence type="predicted"/>
<dbReference type="CDD" id="cd01106">
    <property type="entry name" value="HTH_TipAL-Mta"/>
    <property type="match status" value="1"/>
</dbReference>
<dbReference type="Gene3D" id="1.10.1660.10">
    <property type="match status" value="1"/>
</dbReference>
<dbReference type="InterPro" id="IPR047057">
    <property type="entry name" value="MerR_fam"/>
</dbReference>
<evidence type="ECO:0000256" key="1">
    <source>
        <dbReference type="ARBA" id="ARBA00023015"/>
    </source>
</evidence>
<evidence type="ECO:0000256" key="4">
    <source>
        <dbReference type="ARBA" id="ARBA00023163"/>
    </source>
</evidence>
<dbReference type="Proteomes" id="UP000635387">
    <property type="component" value="Unassembled WGS sequence"/>
</dbReference>
<dbReference type="SMART" id="SM00422">
    <property type="entry name" value="HTH_MERR"/>
    <property type="match status" value="1"/>
</dbReference>
<accession>A0ABQ3L6M6</accession>
<reference evidence="7" key="1">
    <citation type="journal article" date="2019" name="Int. J. Syst. Evol. Microbiol.">
        <title>The Global Catalogue of Microorganisms (GCM) 10K type strain sequencing project: providing services to taxonomists for standard genome sequencing and annotation.</title>
        <authorList>
            <consortium name="The Broad Institute Genomics Platform"/>
            <consortium name="The Broad Institute Genome Sequencing Center for Infectious Disease"/>
            <person name="Wu L."/>
            <person name="Ma J."/>
        </authorList>
    </citation>
    <scope>NUCLEOTIDE SEQUENCE [LARGE SCALE GENOMIC DNA]</scope>
    <source>
        <strain evidence="7">CGMCC 4.7683</strain>
    </source>
</reference>
<organism evidence="6 7">
    <name type="scientific">Amycolatopsis oliviviridis</name>
    <dbReference type="NCBI Taxonomy" id="1471590"/>
    <lineage>
        <taxon>Bacteria</taxon>
        <taxon>Bacillati</taxon>
        <taxon>Actinomycetota</taxon>
        <taxon>Actinomycetes</taxon>
        <taxon>Pseudonocardiales</taxon>
        <taxon>Pseudonocardiaceae</taxon>
        <taxon>Amycolatopsis</taxon>
    </lineage>
</organism>
<evidence type="ECO:0000256" key="3">
    <source>
        <dbReference type="ARBA" id="ARBA00023159"/>
    </source>
</evidence>
<evidence type="ECO:0000313" key="6">
    <source>
        <dbReference type="EMBL" id="GHH04001.1"/>
    </source>
</evidence>
<evidence type="ECO:0000313" key="7">
    <source>
        <dbReference type="Proteomes" id="UP000635387"/>
    </source>
</evidence>
<keyword evidence="3" id="KW-0010">Activator</keyword>
<keyword evidence="7" id="KW-1185">Reference proteome</keyword>